<keyword evidence="1" id="KW-0812">Transmembrane</keyword>
<dbReference type="Pfam" id="PF07578">
    <property type="entry name" value="LAB_N"/>
    <property type="match status" value="1"/>
</dbReference>
<protein>
    <recommendedName>
        <fullName evidence="2">Lipid A biosynthesis N-terminal domain-containing protein</fullName>
    </recommendedName>
</protein>
<keyword evidence="4" id="KW-1185">Reference proteome</keyword>
<proteinExistence type="predicted"/>
<evidence type="ECO:0000313" key="4">
    <source>
        <dbReference type="Proteomes" id="UP000603352"/>
    </source>
</evidence>
<evidence type="ECO:0000256" key="1">
    <source>
        <dbReference type="SAM" id="Phobius"/>
    </source>
</evidence>
<comment type="caution">
    <text evidence="3">The sequence shown here is derived from an EMBL/GenBank/DDBJ whole genome shotgun (WGS) entry which is preliminary data.</text>
</comment>
<dbReference type="EMBL" id="BMDZ01000071">
    <property type="protein sequence ID" value="GGB57390.1"/>
    <property type="molecule type" value="Genomic_DNA"/>
</dbReference>
<feature type="transmembrane region" description="Helical" evidence="1">
    <location>
        <begin position="83"/>
        <end position="100"/>
    </location>
</feature>
<keyword evidence="1" id="KW-0472">Membrane</keyword>
<dbReference type="SMART" id="SM01259">
    <property type="entry name" value="LAB_N"/>
    <property type="match status" value="1"/>
</dbReference>
<name>A0ABQ1J2P3_9PROT</name>
<dbReference type="RefSeq" id="WP_188581749.1">
    <property type="nucleotide sequence ID" value="NZ_BMDZ01000071.1"/>
</dbReference>
<feature type="transmembrane region" description="Helical" evidence="1">
    <location>
        <begin position="56"/>
        <end position="77"/>
    </location>
</feature>
<feature type="domain" description="Lipid A biosynthesis N-terminal" evidence="2">
    <location>
        <begin position="30"/>
        <end position="101"/>
    </location>
</feature>
<organism evidence="3 4">
    <name type="scientific">Tistrella bauzanensis</name>
    <dbReference type="NCBI Taxonomy" id="657419"/>
    <lineage>
        <taxon>Bacteria</taxon>
        <taxon>Pseudomonadati</taxon>
        <taxon>Pseudomonadota</taxon>
        <taxon>Alphaproteobacteria</taxon>
        <taxon>Geminicoccales</taxon>
        <taxon>Geminicoccaceae</taxon>
        <taxon>Tistrella</taxon>
    </lineage>
</organism>
<dbReference type="Gene3D" id="1.20.1280.290">
    <property type="match status" value="1"/>
</dbReference>
<keyword evidence="1" id="KW-1133">Transmembrane helix</keyword>
<sequence>MSLILTIMDALNPGPGWMPDLWGIDLWLVVGFAGQSLFSARFMVQWLASERRRHSYIPVVFWYLSLGGGALLFVYAIKRGDPVFIAGQGVGLVVYLRNLVLIRKSRQPDAADRRMTAA</sequence>
<dbReference type="InterPro" id="IPR011499">
    <property type="entry name" value="Lipid_A_biosynth_N"/>
</dbReference>
<evidence type="ECO:0000313" key="3">
    <source>
        <dbReference type="EMBL" id="GGB57390.1"/>
    </source>
</evidence>
<evidence type="ECO:0000259" key="2">
    <source>
        <dbReference type="SMART" id="SM01259"/>
    </source>
</evidence>
<reference evidence="4" key="1">
    <citation type="journal article" date="2019" name="Int. J. Syst. Evol. Microbiol.">
        <title>The Global Catalogue of Microorganisms (GCM) 10K type strain sequencing project: providing services to taxonomists for standard genome sequencing and annotation.</title>
        <authorList>
            <consortium name="The Broad Institute Genomics Platform"/>
            <consortium name="The Broad Institute Genome Sequencing Center for Infectious Disease"/>
            <person name="Wu L."/>
            <person name="Ma J."/>
        </authorList>
    </citation>
    <scope>NUCLEOTIDE SEQUENCE [LARGE SCALE GENOMIC DNA]</scope>
    <source>
        <strain evidence="4">CGMCC 1.10188</strain>
    </source>
</reference>
<feature type="transmembrane region" description="Helical" evidence="1">
    <location>
        <begin position="26"/>
        <end position="44"/>
    </location>
</feature>
<gene>
    <name evidence="3" type="ORF">GCM10011505_42860</name>
</gene>
<accession>A0ABQ1J2P3</accession>
<dbReference type="Proteomes" id="UP000603352">
    <property type="component" value="Unassembled WGS sequence"/>
</dbReference>